<proteinExistence type="predicted"/>
<evidence type="ECO:0000259" key="2">
    <source>
        <dbReference type="Pfam" id="PF00501"/>
    </source>
</evidence>
<feature type="coiled-coil region" evidence="1">
    <location>
        <begin position="28"/>
        <end position="55"/>
    </location>
</feature>
<dbReference type="Pfam" id="PF00975">
    <property type="entry name" value="Thioesterase"/>
    <property type="match status" value="1"/>
</dbReference>
<dbReference type="GO" id="GO:0043041">
    <property type="term" value="P:amino acid activation for nonribosomal peptide biosynthetic process"/>
    <property type="evidence" value="ECO:0007669"/>
    <property type="project" value="TreeGrafter"/>
</dbReference>
<dbReference type="GO" id="GO:0031177">
    <property type="term" value="F:phosphopantetheine binding"/>
    <property type="evidence" value="ECO:0007669"/>
    <property type="project" value="TreeGrafter"/>
</dbReference>
<dbReference type="Gene3D" id="1.10.1200.10">
    <property type="entry name" value="ACP-like"/>
    <property type="match status" value="1"/>
</dbReference>
<dbReference type="InterPro" id="IPR042099">
    <property type="entry name" value="ANL_N_sf"/>
</dbReference>
<evidence type="ECO:0000259" key="3">
    <source>
        <dbReference type="Pfam" id="PF00550"/>
    </source>
</evidence>
<feature type="domain" description="AMP-dependent synthetase/ligase" evidence="2">
    <location>
        <begin position="18"/>
        <end position="330"/>
    </location>
</feature>
<keyword evidence="1" id="KW-0175">Coiled coil</keyword>
<dbReference type="InterPro" id="IPR036736">
    <property type="entry name" value="ACP-like_sf"/>
</dbReference>
<dbReference type="Gene3D" id="3.40.50.12780">
    <property type="entry name" value="N-terminal domain of ligase-like"/>
    <property type="match status" value="1"/>
</dbReference>
<dbReference type="Pfam" id="PF00550">
    <property type="entry name" value="PP-binding"/>
    <property type="match status" value="1"/>
</dbReference>
<name>A0A1L8SYX0_9ENTE</name>
<dbReference type="STRING" id="319970.RV00_GL000184"/>
<evidence type="ECO:0000256" key="1">
    <source>
        <dbReference type="SAM" id="Coils"/>
    </source>
</evidence>
<protein>
    <submittedName>
        <fullName evidence="5">Non-ribosomal peptide synthetase NpsB</fullName>
    </submittedName>
</protein>
<sequence>MSMNDTKDFLSQIFEFGQTLPNQVALVDDNYELTYRDLKNRVEEAVKQIEEYILGNQCVVLQIPRSIHFPIIILALTKLSITFIPQDISQPDERLRQMINTAKATMLISLDENEQYKFTKINQPEHTPSQAWAIYFTSGSTDVPKAVEIPRENVMNTVIWEKKEFKITSNDHVAAYTPYSFAISYIELFSTLYSGGTIYIASEKVRHDLSLLETFLIDNKITLMNTTAVIGERIIRTMNIPSLRLLTLSGQRFPNIDLSQIPYQIFNVYGNTECGAATISEIRNSSGKITIGKPVYKMSALILGKENQILDAEQVGELFIYGPQVAIGYYQNDDATERTFVTVKIPDSDDEIRGYKTGDFARILSTGEIDYLGRRDRQYKINGVRIDLAEIEEVIQQVVPGIKQTYMAVKENRIYCWVTSDIRKKENDLIKKVSTRVPAVMVPTRIIQIESLPLNGNGKTDEKRLFRDLLVQENIIDDRDISPEQRKAEKYLKNTWAQILNINTENINFESDFKKLGATSLQIMELGVKILQDLNKRTNFVELHLRSNLCDMAQILITEDKFQPIYTFVKRTPSMGNTPALFVVHSGNTGSDVYRPLFENIDEPNFPIYVIEPHNLLSSGKRIDGIENISTYYIDLIENFVPEKNFSQINLMGWSYGGVVASEICYQLSQERSLKSVKELTILDSPFYIDQNDVDLAELREKSGYYRKYFEETHIFEDMNKKNITTEKLVANNHNVFQDLIEYKPKNVITPTTFVRSMVEDKPLKIEQIEKIFNKSRIIDVFSKHDYLFVEQETRDKIKEILHLNFNEVKSI</sequence>
<dbReference type="EMBL" id="JXKM01000001">
    <property type="protein sequence ID" value="OJG37227.1"/>
    <property type="molecule type" value="Genomic_DNA"/>
</dbReference>
<dbReference type="AlphaFoldDB" id="A0A1L8SYX0"/>
<dbReference type="SUPFAM" id="SSF53474">
    <property type="entry name" value="alpha/beta-Hydrolases"/>
    <property type="match status" value="1"/>
</dbReference>
<evidence type="ECO:0000259" key="4">
    <source>
        <dbReference type="Pfam" id="PF00975"/>
    </source>
</evidence>
<dbReference type="InterPro" id="IPR000873">
    <property type="entry name" value="AMP-dep_synth/lig_dom"/>
</dbReference>
<dbReference type="Proteomes" id="UP000183700">
    <property type="component" value="Unassembled WGS sequence"/>
</dbReference>
<reference evidence="5 6" key="1">
    <citation type="submission" date="2014-12" db="EMBL/GenBank/DDBJ databases">
        <title>Draft genome sequences of 29 type strains of Enterococci.</title>
        <authorList>
            <person name="Zhong Z."/>
            <person name="Sun Z."/>
            <person name="Liu W."/>
            <person name="Zhang W."/>
            <person name="Zhang H."/>
        </authorList>
    </citation>
    <scope>NUCLEOTIDE SEQUENCE [LARGE SCALE GENOMIC DNA]</scope>
    <source>
        <strain evidence="5 6">DSM 22802</strain>
    </source>
</reference>
<evidence type="ECO:0000313" key="5">
    <source>
        <dbReference type="EMBL" id="OJG37227.1"/>
    </source>
</evidence>
<organism evidence="5 6">
    <name type="scientific">Enterococcus devriesei</name>
    <dbReference type="NCBI Taxonomy" id="319970"/>
    <lineage>
        <taxon>Bacteria</taxon>
        <taxon>Bacillati</taxon>
        <taxon>Bacillota</taxon>
        <taxon>Bacilli</taxon>
        <taxon>Lactobacillales</taxon>
        <taxon>Enterococcaceae</taxon>
        <taxon>Enterococcus</taxon>
    </lineage>
</organism>
<dbReference type="Gene3D" id="3.40.50.1820">
    <property type="entry name" value="alpha/beta hydrolase"/>
    <property type="match status" value="1"/>
</dbReference>
<dbReference type="Pfam" id="PF00501">
    <property type="entry name" value="AMP-binding"/>
    <property type="match status" value="1"/>
</dbReference>
<dbReference type="InterPro" id="IPR045851">
    <property type="entry name" value="AMP-bd_C_sf"/>
</dbReference>
<dbReference type="SUPFAM" id="SSF56801">
    <property type="entry name" value="Acetyl-CoA synthetase-like"/>
    <property type="match status" value="1"/>
</dbReference>
<comment type="caution">
    <text evidence="5">The sequence shown here is derived from an EMBL/GenBank/DDBJ whole genome shotgun (WGS) entry which is preliminary data.</text>
</comment>
<dbReference type="Gene3D" id="3.30.300.30">
    <property type="match status" value="1"/>
</dbReference>
<dbReference type="InterPro" id="IPR009081">
    <property type="entry name" value="PP-bd_ACP"/>
</dbReference>
<gene>
    <name evidence="5" type="ORF">RV00_GL000184</name>
</gene>
<dbReference type="GO" id="GO:0005737">
    <property type="term" value="C:cytoplasm"/>
    <property type="evidence" value="ECO:0007669"/>
    <property type="project" value="TreeGrafter"/>
</dbReference>
<dbReference type="InterPro" id="IPR029058">
    <property type="entry name" value="AB_hydrolase_fold"/>
</dbReference>
<dbReference type="PANTHER" id="PTHR45527">
    <property type="entry name" value="NONRIBOSOMAL PEPTIDE SYNTHETASE"/>
    <property type="match status" value="1"/>
</dbReference>
<dbReference type="PANTHER" id="PTHR45527:SF1">
    <property type="entry name" value="FATTY ACID SYNTHASE"/>
    <property type="match status" value="1"/>
</dbReference>
<feature type="domain" description="Thioesterase" evidence="4">
    <location>
        <begin position="580"/>
        <end position="731"/>
    </location>
</feature>
<keyword evidence="6" id="KW-1185">Reference proteome</keyword>
<evidence type="ECO:0000313" key="6">
    <source>
        <dbReference type="Proteomes" id="UP000183700"/>
    </source>
</evidence>
<accession>A0A1L8SYX0</accession>
<feature type="domain" description="Carrier" evidence="3">
    <location>
        <begin position="491"/>
        <end position="543"/>
    </location>
</feature>
<dbReference type="SUPFAM" id="SSF47336">
    <property type="entry name" value="ACP-like"/>
    <property type="match status" value="1"/>
</dbReference>
<dbReference type="InterPro" id="IPR001031">
    <property type="entry name" value="Thioesterase"/>
</dbReference>
<dbReference type="GO" id="GO:0044550">
    <property type="term" value="P:secondary metabolite biosynthetic process"/>
    <property type="evidence" value="ECO:0007669"/>
    <property type="project" value="TreeGrafter"/>
</dbReference>